<dbReference type="OrthoDB" id="9788129at2"/>
<keyword evidence="16" id="KW-1185">Reference proteome</keyword>
<evidence type="ECO:0000313" key="16">
    <source>
        <dbReference type="Proteomes" id="UP000005707"/>
    </source>
</evidence>
<dbReference type="AlphaFoldDB" id="F7Q1F0"/>
<dbReference type="GO" id="GO:0043768">
    <property type="term" value="F:S-ribosylhomocysteine lyase activity"/>
    <property type="evidence" value="ECO:0007669"/>
    <property type="project" value="UniProtKB-UniRule"/>
</dbReference>
<dbReference type="InterPro" id="IPR011249">
    <property type="entry name" value="Metalloenz_LuxS/M16"/>
</dbReference>
<evidence type="ECO:0000256" key="9">
    <source>
        <dbReference type="ARBA" id="ARBA00023004"/>
    </source>
</evidence>
<reference evidence="15 16" key="1">
    <citation type="journal article" date="2011" name="J. Bacteriol.">
        <title>Genome sequence of Haloplasma contractile, an unusual contractile bacterium from a deep-sea anoxic brine lake.</title>
        <authorList>
            <person name="Antunes A."/>
            <person name="Alam I."/>
            <person name="El Dorry H."/>
            <person name="Siam R."/>
            <person name="Robertson A."/>
            <person name="Bajic V.B."/>
            <person name="Stingl U."/>
        </authorList>
    </citation>
    <scope>NUCLEOTIDE SEQUENCE [LARGE SCALE GENOMIC DNA]</scope>
    <source>
        <strain evidence="15 16">SSD-17B</strain>
    </source>
</reference>
<feature type="binding site" evidence="14">
    <location>
        <position position="123"/>
    </location>
    <ligand>
        <name>Fe cation</name>
        <dbReference type="ChEBI" id="CHEBI:24875"/>
    </ligand>
</feature>
<comment type="cofactor">
    <cofactor evidence="14">
        <name>Fe cation</name>
        <dbReference type="ChEBI" id="CHEBI:24875"/>
    </cofactor>
    <text evidence="14">Binds 1 Fe cation per subunit.</text>
</comment>
<dbReference type="EC" id="4.4.1.21" evidence="4 14"/>
<evidence type="ECO:0000256" key="14">
    <source>
        <dbReference type="HAMAP-Rule" id="MF_00091"/>
    </source>
</evidence>
<evidence type="ECO:0000256" key="3">
    <source>
        <dbReference type="ARBA" id="ARBA00011738"/>
    </source>
</evidence>
<feature type="binding site" evidence="14">
    <location>
        <position position="56"/>
    </location>
    <ligand>
        <name>Fe cation</name>
        <dbReference type="ChEBI" id="CHEBI:24875"/>
    </ligand>
</feature>
<comment type="subunit">
    <text evidence="3 14">Homodimer.</text>
</comment>
<dbReference type="InterPro" id="IPR037005">
    <property type="entry name" value="LuxS_sf"/>
</dbReference>
<evidence type="ECO:0000256" key="12">
    <source>
        <dbReference type="ARBA" id="ARBA00030600"/>
    </source>
</evidence>
<evidence type="ECO:0000256" key="2">
    <source>
        <dbReference type="ARBA" id="ARBA00007311"/>
    </source>
</evidence>
<keyword evidence="9 14" id="KW-0408">Iron</keyword>
<evidence type="ECO:0000256" key="4">
    <source>
        <dbReference type="ARBA" id="ARBA00012240"/>
    </source>
</evidence>
<comment type="caution">
    <text evidence="15">The sequence shown here is derived from an EMBL/GenBank/DDBJ whole genome shotgun (WGS) entry which is preliminary data.</text>
</comment>
<dbReference type="SUPFAM" id="SSF63411">
    <property type="entry name" value="LuxS/MPP-like metallohydrolase"/>
    <property type="match status" value="1"/>
</dbReference>
<evidence type="ECO:0000256" key="11">
    <source>
        <dbReference type="ARBA" id="ARBA00024654"/>
    </source>
</evidence>
<gene>
    <name evidence="14 15" type="primary">luxS</name>
    <name evidence="15" type="ORF">HLPCO_001209</name>
</gene>
<dbReference type="RefSeq" id="WP_008825718.1">
    <property type="nucleotide sequence ID" value="NZ_AFNU02000003.1"/>
</dbReference>
<sequence>MDKVVVESFTMDHTKVNAPFVRECGIIETPQGEIISKFDLRFTQPNKEIMSTAAVHGLEHLLAGYLREELEDIVDISPMGCRTGFYLILIGKRDESIIARAWINALNKVLFAEVIPARNPVQCGNYKDLSLFGAKEYAKEVVKKLEDKYKGGINNEV</sequence>
<keyword evidence="10 14" id="KW-0456">Lyase</keyword>
<comment type="catalytic activity">
    <reaction evidence="1 14">
        <text>S-(5-deoxy-D-ribos-5-yl)-L-homocysteine = (S)-4,5-dihydroxypentane-2,3-dione + L-homocysteine</text>
        <dbReference type="Rhea" id="RHEA:17753"/>
        <dbReference type="ChEBI" id="CHEBI:29484"/>
        <dbReference type="ChEBI" id="CHEBI:58195"/>
        <dbReference type="ChEBI" id="CHEBI:58199"/>
        <dbReference type="EC" id="4.4.1.21"/>
    </reaction>
</comment>
<evidence type="ECO:0000256" key="5">
    <source>
        <dbReference type="ARBA" id="ARBA00015130"/>
    </source>
</evidence>
<dbReference type="PIRSF" id="PIRSF006160">
    <property type="entry name" value="AI2"/>
    <property type="match status" value="1"/>
</dbReference>
<accession>F7Q1F0</accession>
<comment type="function">
    <text evidence="11 14">Involved in the synthesis of autoinducer 2 (AI-2) which is secreted by bacteria and is used to communicate both the cell density and the metabolic potential of the environment. The regulation of gene expression in response to changes in cell density is called quorum sensing. Catalyzes the transformation of S-ribosylhomocysteine (RHC) to homocysteine (HC) and 4,5-dihydroxy-2,3-pentadione (DPD).</text>
</comment>
<dbReference type="GO" id="GO:0009372">
    <property type="term" value="P:quorum sensing"/>
    <property type="evidence" value="ECO:0007669"/>
    <property type="project" value="UniProtKB-UniRule"/>
</dbReference>
<dbReference type="NCBIfam" id="NF002606">
    <property type="entry name" value="PRK02260.2-4"/>
    <property type="match status" value="1"/>
</dbReference>
<proteinExistence type="inferred from homology"/>
<dbReference type="HAMAP" id="MF_00091">
    <property type="entry name" value="LuxS"/>
    <property type="match status" value="1"/>
</dbReference>
<evidence type="ECO:0000256" key="8">
    <source>
        <dbReference type="ARBA" id="ARBA00022929"/>
    </source>
</evidence>
<evidence type="ECO:0000256" key="10">
    <source>
        <dbReference type="ARBA" id="ARBA00023239"/>
    </source>
</evidence>
<dbReference type="Pfam" id="PF02664">
    <property type="entry name" value="LuxS"/>
    <property type="match status" value="1"/>
</dbReference>
<reference evidence="15 16" key="2">
    <citation type="journal article" date="2013" name="PLoS ONE">
        <title>INDIGO - INtegrated Data Warehouse of MIcrobial GenOmes with Examples from the Red Sea Extremophiles.</title>
        <authorList>
            <person name="Alam I."/>
            <person name="Antunes A."/>
            <person name="Kamau A.A."/>
            <person name="Ba Alawi W."/>
            <person name="Kalkatawi M."/>
            <person name="Stingl U."/>
            <person name="Bajic V.B."/>
        </authorList>
    </citation>
    <scope>NUCLEOTIDE SEQUENCE [LARGE SCALE GENOMIC DNA]</scope>
    <source>
        <strain evidence="15 16">SSD-17B</strain>
    </source>
</reference>
<dbReference type="PANTHER" id="PTHR35799:SF1">
    <property type="entry name" value="S-RIBOSYLHOMOCYSTEINE LYASE"/>
    <property type="match status" value="1"/>
</dbReference>
<evidence type="ECO:0000256" key="6">
    <source>
        <dbReference type="ARBA" id="ARBA00022654"/>
    </source>
</evidence>
<dbReference type="EMBL" id="AFNU02000003">
    <property type="protein sequence ID" value="ERJ12869.1"/>
    <property type="molecule type" value="Genomic_DNA"/>
</dbReference>
<dbReference type="Gene3D" id="3.30.1360.80">
    <property type="entry name" value="S-ribosylhomocysteinase (LuxS)"/>
    <property type="match status" value="1"/>
</dbReference>
<dbReference type="PRINTS" id="PR01487">
    <property type="entry name" value="LUXSPROTEIN"/>
</dbReference>
<comment type="similarity">
    <text evidence="2 14">Belongs to the LuxS family.</text>
</comment>
<evidence type="ECO:0000256" key="7">
    <source>
        <dbReference type="ARBA" id="ARBA00022723"/>
    </source>
</evidence>
<dbReference type="STRING" id="1033810.HLPCO_001209"/>
<dbReference type="GO" id="GO:0005506">
    <property type="term" value="F:iron ion binding"/>
    <property type="evidence" value="ECO:0007669"/>
    <property type="project" value="InterPro"/>
</dbReference>
<dbReference type="eggNOG" id="COG1854">
    <property type="taxonomic scope" value="Bacteria"/>
</dbReference>
<protein>
    <recommendedName>
        <fullName evidence="5 14">S-ribosylhomocysteine lyase</fullName>
        <ecNumber evidence="4 14">4.4.1.21</ecNumber>
    </recommendedName>
    <alternativeName>
        <fullName evidence="12 14">AI-2 synthesis protein</fullName>
    </alternativeName>
    <alternativeName>
        <fullName evidence="13 14">Autoinducer-2 production protein LuxS</fullName>
    </alternativeName>
</protein>
<keyword evidence="7 14" id="KW-0479">Metal-binding</keyword>
<dbReference type="InterPro" id="IPR003815">
    <property type="entry name" value="S-ribosylhomocysteinase"/>
</dbReference>
<evidence type="ECO:0000256" key="13">
    <source>
        <dbReference type="ARBA" id="ARBA00031777"/>
    </source>
</evidence>
<name>F7Q1F0_9MOLU</name>
<keyword evidence="8 14" id="KW-0071">Autoinducer synthesis</keyword>
<feature type="binding site" evidence="14">
    <location>
        <position position="60"/>
    </location>
    <ligand>
        <name>Fe cation</name>
        <dbReference type="ChEBI" id="CHEBI:24875"/>
    </ligand>
</feature>
<dbReference type="FunCoup" id="F7Q1F0">
    <property type="interactions" value="80"/>
</dbReference>
<keyword evidence="6 14" id="KW-0673">Quorum sensing</keyword>
<evidence type="ECO:0000313" key="15">
    <source>
        <dbReference type="EMBL" id="ERJ12869.1"/>
    </source>
</evidence>
<evidence type="ECO:0000256" key="1">
    <source>
        <dbReference type="ARBA" id="ARBA00000297"/>
    </source>
</evidence>
<dbReference type="PANTHER" id="PTHR35799">
    <property type="entry name" value="S-RIBOSYLHOMOCYSTEINE LYASE"/>
    <property type="match status" value="1"/>
</dbReference>
<organism evidence="15 16">
    <name type="scientific">Haloplasma contractile SSD-17B</name>
    <dbReference type="NCBI Taxonomy" id="1033810"/>
    <lineage>
        <taxon>Bacteria</taxon>
        <taxon>Bacillati</taxon>
        <taxon>Mycoplasmatota</taxon>
        <taxon>Mollicutes</taxon>
        <taxon>Haloplasmatales</taxon>
        <taxon>Haloplasmataceae</taxon>
        <taxon>Haloplasma</taxon>
    </lineage>
</organism>
<dbReference type="InParanoid" id="F7Q1F0"/>
<dbReference type="Proteomes" id="UP000005707">
    <property type="component" value="Unassembled WGS sequence"/>
</dbReference>